<sequence length="503" mass="55218">MTGLEALGMGMASAATIPPPLRDGGRGKKIVVLGAGLAGLTAAYELQRAGYQVSIVEARSIAGGRCQTARRGFALTELGGITQRCRFDEGLYFNHGPWRIPYHHRSTLHYIKTFGIPVELVNNDNDASYIYSTRGKGRLASRPVRKMEIEADIRGRSAEILAKVVQAGSLDRTFDAADKELFLAYLEAEGYLTGVDRDYAGTSGRGWRVKPGAGLHPGAPSTPYGLLDILHSNAWKTLSSVPDWDSPRTMFQPVGGMDALAKAFVDRLPGQIHYETRVEKIRQSDKGVEVSLIDPTGARSMLAADWCVCTIPLSVLKTIDHGFAEPFAAAMNGASYHPVGKIGLQMKSRFWEEKDWLYGGHVYTDDDDISLISMPSHGWFSQKGILLGYYQGGGNAAKISALAPDQRTEMALAFGEKIFHDYRSSFETAISVAWHLVPYSLGGWAEWSDEARVRDYPKLLQPDRRIYLAGEHLSYLGGWQAGAIESAWMQIDALHKRASSDSL</sequence>
<keyword evidence="9" id="KW-1185">Reference proteome</keyword>
<evidence type="ECO:0000256" key="2">
    <source>
        <dbReference type="ARBA" id="ARBA00005833"/>
    </source>
</evidence>
<evidence type="ECO:0000256" key="4">
    <source>
        <dbReference type="ARBA" id="ARBA00017871"/>
    </source>
</evidence>
<reference evidence="8 9" key="1">
    <citation type="submission" date="2020-04" db="EMBL/GenBank/DDBJ databases">
        <title>Description of novel Gluconacetobacter.</title>
        <authorList>
            <person name="Sombolestani A."/>
        </authorList>
    </citation>
    <scope>NUCLEOTIDE SEQUENCE [LARGE SCALE GENOMIC DNA]</scope>
    <source>
        <strain evidence="8 9">LMG 27801</strain>
    </source>
</reference>
<comment type="catalytic activity">
    <reaction evidence="6">
        <text>L-tryptophan + O2 = indole-3-acetamide + CO2 + H2O</text>
        <dbReference type="Rhea" id="RHEA:16165"/>
        <dbReference type="ChEBI" id="CHEBI:15377"/>
        <dbReference type="ChEBI" id="CHEBI:15379"/>
        <dbReference type="ChEBI" id="CHEBI:16031"/>
        <dbReference type="ChEBI" id="CHEBI:16526"/>
        <dbReference type="ChEBI" id="CHEBI:57912"/>
        <dbReference type="EC" id="1.13.12.3"/>
    </reaction>
</comment>
<dbReference type="EC" id="1.13.12.3" evidence="3"/>
<dbReference type="SUPFAM" id="SSF54373">
    <property type="entry name" value="FAD-linked reductases, C-terminal domain"/>
    <property type="match status" value="1"/>
</dbReference>
<dbReference type="InterPro" id="IPR036188">
    <property type="entry name" value="FAD/NAD-bd_sf"/>
</dbReference>
<dbReference type="RefSeq" id="WP_182987221.1">
    <property type="nucleotide sequence ID" value="NZ_JABEQD010000012.1"/>
</dbReference>
<evidence type="ECO:0000313" key="8">
    <source>
        <dbReference type="EMBL" id="MBB2169724.1"/>
    </source>
</evidence>
<keyword evidence="5" id="KW-0073">Auxin biosynthesis</keyword>
<dbReference type="InterPro" id="IPR050281">
    <property type="entry name" value="Flavin_monoamine_oxidase"/>
</dbReference>
<comment type="similarity">
    <text evidence="2">Belongs to the tryptophan 2-monooxygenase family.</text>
</comment>
<dbReference type="InterPro" id="IPR002937">
    <property type="entry name" value="Amino_oxidase"/>
</dbReference>
<evidence type="ECO:0000256" key="1">
    <source>
        <dbReference type="ARBA" id="ARBA00004814"/>
    </source>
</evidence>
<dbReference type="GO" id="GO:0009851">
    <property type="term" value="P:auxin biosynthetic process"/>
    <property type="evidence" value="ECO:0007669"/>
    <property type="project" value="UniProtKB-KW"/>
</dbReference>
<comment type="pathway">
    <text evidence="1">Plant hormone metabolism; auxin biosynthesis.</text>
</comment>
<evidence type="ECO:0000256" key="5">
    <source>
        <dbReference type="ARBA" id="ARBA00023070"/>
    </source>
</evidence>
<proteinExistence type="inferred from homology"/>
<gene>
    <name evidence="8" type="ORF">HLH36_15440</name>
</gene>
<dbReference type="AlphaFoldDB" id="A0A7W4NXL6"/>
<dbReference type="PANTHER" id="PTHR10742">
    <property type="entry name" value="FLAVIN MONOAMINE OXIDASE"/>
    <property type="match status" value="1"/>
</dbReference>
<evidence type="ECO:0000259" key="7">
    <source>
        <dbReference type="Pfam" id="PF01593"/>
    </source>
</evidence>
<name>A0A7W4NXL6_9PROT</name>
<dbReference type="GO" id="GO:0050361">
    <property type="term" value="F:tryptophan 2-monooxygenase activity"/>
    <property type="evidence" value="ECO:0007669"/>
    <property type="project" value="UniProtKB-EC"/>
</dbReference>
<protein>
    <recommendedName>
        <fullName evidence="4">Tryptophan 2-monooxygenase</fullName>
        <ecNumber evidence="3">1.13.12.3</ecNumber>
    </recommendedName>
</protein>
<dbReference type="PANTHER" id="PTHR10742:SF410">
    <property type="entry name" value="LYSINE-SPECIFIC HISTONE DEMETHYLASE 2"/>
    <property type="match status" value="1"/>
</dbReference>
<dbReference type="Gene3D" id="3.90.660.10">
    <property type="match status" value="1"/>
</dbReference>
<dbReference type="SUPFAM" id="SSF51905">
    <property type="entry name" value="FAD/NAD(P)-binding domain"/>
    <property type="match status" value="1"/>
</dbReference>
<comment type="caution">
    <text evidence="8">The sequence shown here is derived from an EMBL/GenBank/DDBJ whole genome shotgun (WGS) entry which is preliminary data.</text>
</comment>
<feature type="domain" description="Amine oxidase" evidence="7">
    <location>
        <begin position="37"/>
        <end position="488"/>
    </location>
</feature>
<evidence type="ECO:0000256" key="6">
    <source>
        <dbReference type="ARBA" id="ARBA00047321"/>
    </source>
</evidence>
<dbReference type="Gene3D" id="1.20.1440.240">
    <property type="match status" value="1"/>
</dbReference>
<dbReference type="EMBL" id="JABEQD010000012">
    <property type="protein sequence ID" value="MBB2169724.1"/>
    <property type="molecule type" value="Genomic_DNA"/>
</dbReference>
<dbReference type="Gene3D" id="3.50.50.60">
    <property type="entry name" value="FAD/NAD(P)-binding domain"/>
    <property type="match status" value="1"/>
</dbReference>
<evidence type="ECO:0000256" key="3">
    <source>
        <dbReference type="ARBA" id="ARBA00012535"/>
    </source>
</evidence>
<dbReference type="Pfam" id="PF01593">
    <property type="entry name" value="Amino_oxidase"/>
    <property type="match status" value="1"/>
</dbReference>
<accession>A0A7W4NXL6</accession>
<dbReference type="Proteomes" id="UP000559860">
    <property type="component" value="Unassembled WGS sequence"/>
</dbReference>
<evidence type="ECO:0000313" key="9">
    <source>
        <dbReference type="Proteomes" id="UP000559860"/>
    </source>
</evidence>
<organism evidence="8 9">
    <name type="scientific">Gluconacetobacter aggeris</name>
    <dbReference type="NCBI Taxonomy" id="1286186"/>
    <lineage>
        <taxon>Bacteria</taxon>
        <taxon>Pseudomonadati</taxon>
        <taxon>Pseudomonadota</taxon>
        <taxon>Alphaproteobacteria</taxon>
        <taxon>Acetobacterales</taxon>
        <taxon>Acetobacteraceae</taxon>
        <taxon>Gluconacetobacter</taxon>
    </lineage>
</organism>